<dbReference type="PANTHER" id="PTHR10769">
    <property type="entry name" value="40S RIBOSOMAL PROTEIN S28"/>
    <property type="match status" value="1"/>
</dbReference>
<protein>
    <recommendedName>
        <fullName evidence="4 5">Small ribosomal subunit protein eS28</fullName>
    </recommendedName>
</protein>
<evidence type="ECO:0000256" key="1">
    <source>
        <dbReference type="ARBA" id="ARBA00005943"/>
    </source>
</evidence>
<dbReference type="GO" id="GO:0006412">
    <property type="term" value="P:translation"/>
    <property type="evidence" value="ECO:0007669"/>
    <property type="project" value="UniProtKB-UniRule"/>
</dbReference>
<organism evidence="6 7">
    <name type="scientific">Halovenus carboxidivorans</name>
    <dbReference type="NCBI Taxonomy" id="2692199"/>
    <lineage>
        <taxon>Archaea</taxon>
        <taxon>Methanobacteriati</taxon>
        <taxon>Methanobacteriota</taxon>
        <taxon>Stenosarchaea group</taxon>
        <taxon>Halobacteria</taxon>
        <taxon>Halobacteriales</taxon>
        <taxon>Haloarculaceae</taxon>
        <taxon>Halovenus</taxon>
    </lineage>
</organism>
<evidence type="ECO:0000313" key="7">
    <source>
        <dbReference type="Proteomes" id="UP000466535"/>
    </source>
</evidence>
<sequence length="76" mass="8165">MSAEESEDSGGSTPAEVIELVGRTGMHGEAMQVKCRIREGSNKGRIITRNVLGPVREGDVLQLRETAREADQIGGQ</sequence>
<comment type="similarity">
    <text evidence="1 5">Belongs to the eukaryotic ribosomal protein eS28 family.</text>
</comment>
<dbReference type="Gene3D" id="2.40.50.140">
    <property type="entry name" value="Nucleic acid-binding proteins"/>
    <property type="match status" value="1"/>
</dbReference>
<evidence type="ECO:0000256" key="2">
    <source>
        <dbReference type="ARBA" id="ARBA00022980"/>
    </source>
</evidence>
<dbReference type="RefSeq" id="WP_159763550.1">
    <property type="nucleotide sequence ID" value="NZ_WUUT01000002.1"/>
</dbReference>
<proteinExistence type="inferred from homology"/>
<evidence type="ECO:0000256" key="4">
    <source>
        <dbReference type="ARBA" id="ARBA00035146"/>
    </source>
</evidence>
<dbReference type="GO" id="GO:0030490">
    <property type="term" value="P:maturation of SSU-rRNA"/>
    <property type="evidence" value="ECO:0007669"/>
    <property type="project" value="TreeGrafter"/>
</dbReference>
<dbReference type="PANTHER" id="PTHR10769:SF3">
    <property type="entry name" value="SMALL RIBOSOMAL SUBUNIT PROTEIN ES28"/>
    <property type="match status" value="1"/>
</dbReference>
<comment type="caution">
    <text evidence="6">The sequence shown here is derived from an EMBL/GenBank/DDBJ whole genome shotgun (WGS) entry which is preliminary data.</text>
</comment>
<accession>A0A6B0T981</accession>
<dbReference type="GO" id="GO:0003735">
    <property type="term" value="F:structural constituent of ribosome"/>
    <property type="evidence" value="ECO:0007669"/>
    <property type="project" value="InterPro"/>
</dbReference>
<name>A0A6B0T981_9EURY</name>
<dbReference type="Proteomes" id="UP000466535">
    <property type="component" value="Unassembled WGS sequence"/>
</dbReference>
<dbReference type="AlphaFoldDB" id="A0A6B0T981"/>
<dbReference type="InterPro" id="IPR000289">
    <property type="entry name" value="Ribosomal_eS28"/>
</dbReference>
<dbReference type="EMBL" id="WUUT01000002">
    <property type="protein sequence ID" value="MXR51420.1"/>
    <property type="molecule type" value="Genomic_DNA"/>
</dbReference>
<dbReference type="SUPFAM" id="SSF50249">
    <property type="entry name" value="Nucleic acid-binding proteins"/>
    <property type="match status" value="1"/>
</dbReference>
<dbReference type="GO" id="GO:0000028">
    <property type="term" value="P:ribosomal small subunit assembly"/>
    <property type="evidence" value="ECO:0007669"/>
    <property type="project" value="TreeGrafter"/>
</dbReference>
<dbReference type="GO" id="GO:0022627">
    <property type="term" value="C:cytosolic small ribosomal subunit"/>
    <property type="evidence" value="ECO:0007669"/>
    <property type="project" value="TreeGrafter"/>
</dbReference>
<keyword evidence="7" id="KW-1185">Reference proteome</keyword>
<dbReference type="CDD" id="cd04457">
    <property type="entry name" value="S1_S28E"/>
    <property type="match status" value="1"/>
</dbReference>
<evidence type="ECO:0000256" key="5">
    <source>
        <dbReference type="HAMAP-Rule" id="MF_00292"/>
    </source>
</evidence>
<dbReference type="Pfam" id="PF01200">
    <property type="entry name" value="Ribosomal_S28e"/>
    <property type="match status" value="1"/>
</dbReference>
<evidence type="ECO:0000256" key="3">
    <source>
        <dbReference type="ARBA" id="ARBA00023274"/>
    </source>
</evidence>
<gene>
    <name evidence="5" type="primary">rps28e</name>
    <name evidence="6" type="ORF">GRX03_07360</name>
</gene>
<evidence type="ECO:0000313" key="6">
    <source>
        <dbReference type="EMBL" id="MXR51420.1"/>
    </source>
</evidence>
<dbReference type="NCBIfam" id="NF003080">
    <property type="entry name" value="PRK04007.1"/>
    <property type="match status" value="1"/>
</dbReference>
<keyword evidence="3 5" id="KW-0687">Ribonucleoprotein</keyword>
<dbReference type="FunFam" id="2.40.50.140:FF:000145">
    <property type="entry name" value="30S ribosomal protein S28e"/>
    <property type="match status" value="1"/>
</dbReference>
<reference evidence="6 7" key="1">
    <citation type="submission" date="2019-12" db="EMBL/GenBank/DDBJ databases">
        <title>Isolation and characterization of three novel carbon monoxide-oxidizing members of Halobacteria from salione crusts and soils.</title>
        <authorList>
            <person name="Myers M.R."/>
            <person name="King G.M."/>
        </authorList>
    </citation>
    <scope>NUCLEOTIDE SEQUENCE [LARGE SCALE GENOMIC DNA]</scope>
    <source>
        <strain evidence="6 7">WSH3</strain>
    </source>
</reference>
<dbReference type="OrthoDB" id="7620at2157"/>
<keyword evidence="2 5" id="KW-0689">Ribosomal protein</keyword>
<dbReference type="InterPro" id="IPR012340">
    <property type="entry name" value="NA-bd_OB-fold"/>
</dbReference>
<dbReference type="HAMAP" id="MF_00292">
    <property type="entry name" value="Ribosomal_eS28"/>
    <property type="match status" value="1"/>
</dbReference>